<accession>A0A2U2J0H4</accession>
<dbReference type="Proteomes" id="UP000245916">
    <property type="component" value="Unassembled WGS sequence"/>
</dbReference>
<evidence type="ECO:0000313" key="2">
    <source>
        <dbReference type="Proteomes" id="UP000245916"/>
    </source>
</evidence>
<reference evidence="1 2" key="1">
    <citation type="submission" date="2018-05" db="EMBL/GenBank/DDBJ databases">
        <title>Genome of Sphingosinicella humi QZX222.</title>
        <authorList>
            <person name="Qiao Z."/>
            <person name="Wang G."/>
        </authorList>
    </citation>
    <scope>NUCLEOTIDE SEQUENCE [LARGE SCALE GENOMIC DNA]</scope>
    <source>
        <strain evidence="1 2">QZX222</strain>
    </source>
</reference>
<dbReference type="EMBL" id="QFFF01000001">
    <property type="protein sequence ID" value="PWG01838.1"/>
    <property type="molecule type" value="Genomic_DNA"/>
</dbReference>
<keyword evidence="2" id="KW-1185">Reference proteome</keyword>
<protein>
    <submittedName>
        <fullName evidence="1">Uncharacterized protein</fullName>
    </submittedName>
</protein>
<evidence type="ECO:0000313" key="1">
    <source>
        <dbReference type="EMBL" id="PWG01838.1"/>
    </source>
</evidence>
<gene>
    <name evidence="1" type="ORF">DF286_02325</name>
</gene>
<proteinExistence type="predicted"/>
<organism evidence="1 2">
    <name type="scientific">Allosphingosinicella humi</name>
    <dbReference type="NCBI Taxonomy" id="2068657"/>
    <lineage>
        <taxon>Bacteria</taxon>
        <taxon>Pseudomonadati</taxon>
        <taxon>Pseudomonadota</taxon>
        <taxon>Alphaproteobacteria</taxon>
        <taxon>Sphingomonadales</taxon>
        <taxon>Sphingomonadaceae</taxon>
        <taxon>Allosphingosinicella</taxon>
    </lineage>
</organism>
<dbReference type="AlphaFoldDB" id="A0A2U2J0H4"/>
<name>A0A2U2J0H4_9SPHN</name>
<comment type="caution">
    <text evidence="1">The sequence shown here is derived from an EMBL/GenBank/DDBJ whole genome shotgun (WGS) entry which is preliminary data.</text>
</comment>
<dbReference type="RefSeq" id="WP_109269977.1">
    <property type="nucleotide sequence ID" value="NZ_QFFF01000001.1"/>
</dbReference>
<sequence length="78" mass="8593">MFKRFLRRVEDAAQRRADARAASLAERLRETLPGGIGAEAVEAGVGLSGRGLLRRLMTEAGLRWLVLECARDEGRKGQ</sequence>